<dbReference type="PANTHER" id="PTHR43236">
    <property type="entry name" value="ANTITOXIN HIGA1"/>
    <property type="match status" value="1"/>
</dbReference>
<protein>
    <submittedName>
        <fullName evidence="2">ImmA/IrrE family metallo-endopeptidase</fullName>
    </submittedName>
</protein>
<gene>
    <name evidence="2" type="ORF">N5J06_18815</name>
</gene>
<evidence type="ECO:0000313" key="3">
    <source>
        <dbReference type="Proteomes" id="UP001164420"/>
    </source>
</evidence>
<proteinExistence type="predicted"/>
<dbReference type="Pfam" id="PF06114">
    <property type="entry name" value="Peptidase_M78"/>
    <property type="match status" value="1"/>
</dbReference>
<dbReference type="EMBL" id="JAOCQI010000003">
    <property type="protein sequence ID" value="MCT7313030.1"/>
    <property type="molecule type" value="Genomic_DNA"/>
</dbReference>
<dbReference type="PANTHER" id="PTHR43236:SF2">
    <property type="entry name" value="BLL0069 PROTEIN"/>
    <property type="match status" value="1"/>
</dbReference>
<reference evidence="2 3" key="1">
    <citation type="journal article" date="2023" name="Front. Microbiol.">
        <title>Ralstonia chuxiongensis sp. nov., Ralstonia mojiangensis sp. nov., and Ralstonia soli sp. nov., isolated from tobacco fields, are three novel species in the family Burkholderiaceae.</title>
        <authorList>
            <person name="Lu C.H."/>
            <person name="Zhang Y.Y."/>
            <person name="Jiang N."/>
            <person name="Chen W."/>
            <person name="Shao X."/>
            <person name="Zhao Z.M."/>
            <person name="Lu W.L."/>
            <person name="Hu X."/>
            <person name="Xi Y.X."/>
            <person name="Zou S.Y."/>
            <person name="Wei Q.J."/>
            <person name="Lin Z.L."/>
            <person name="Gong L."/>
            <person name="Gai X.T."/>
            <person name="Zhang L.Q."/>
            <person name="Li J.Y."/>
            <person name="Jin Y."/>
            <person name="Xia Z.Y."/>
        </authorList>
    </citation>
    <scope>NUCLEOTIDE SEQUENCE [LARGE SCALE GENOMIC DNA]</scope>
    <source>
        <strain evidence="2 3">22TCJT01-1</strain>
    </source>
</reference>
<dbReference type="InterPro" id="IPR052345">
    <property type="entry name" value="Rad_response_metalloprotease"/>
</dbReference>
<evidence type="ECO:0000259" key="1">
    <source>
        <dbReference type="Pfam" id="PF06114"/>
    </source>
</evidence>
<dbReference type="Gene3D" id="1.10.10.2910">
    <property type="match status" value="1"/>
</dbReference>
<comment type="caution">
    <text evidence="2">The sequence shown here is derived from an EMBL/GenBank/DDBJ whole genome shotgun (WGS) entry which is preliminary data.</text>
</comment>
<organism evidence="2 3">
    <name type="scientific">Ralstonia mojiangensis</name>
    <dbReference type="NCBI Taxonomy" id="2953895"/>
    <lineage>
        <taxon>Bacteria</taxon>
        <taxon>Pseudomonadati</taxon>
        <taxon>Pseudomonadota</taxon>
        <taxon>Betaproteobacteria</taxon>
        <taxon>Burkholderiales</taxon>
        <taxon>Burkholderiaceae</taxon>
        <taxon>Ralstonia</taxon>
    </lineage>
</organism>
<dbReference type="Proteomes" id="UP001164420">
    <property type="component" value="Unassembled WGS sequence"/>
</dbReference>
<accession>A0ABT2LCB5</accession>
<sequence>MSDPTTPVGWGIQLAKLWIASGQSFPVQVKDLALEVTKARFPEPIGVVTPHGVEGIDGMLSKRQKKKDWCISYDESVTVPGRVNFTIAHELGHYLLHRNQRDTFQCGQLQMLEYGSAESRRIEAQANTFASYLLMPRNDFEAQVTGHELSFELLGHCADRYETSLTATALKWLEFTTEAAMLVVADHDEFIRWSYPSQAARRMGAYKAPGEMLPAGTLDQLRSTASDARKSRRVAVGVWHSTEEAIESVIVSDQFEQLIFLIQFPSVTTVDHEEEPESDAYTTLIEQRRTGNWKL</sequence>
<dbReference type="InterPro" id="IPR010359">
    <property type="entry name" value="IrrE_HExxH"/>
</dbReference>
<evidence type="ECO:0000313" key="2">
    <source>
        <dbReference type="EMBL" id="MCT7313030.1"/>
    </source>
</evidence>
<dbReference type="RefSeq" id="WP_260784985.1">
    <property type="nucleotide sequence ID" value="NZ_JAOCQI010000003.1"/>
</dbReference>
<name>A0ABT2LCB5_9RALS</name>
<keyword evidence="3" id="KW-1185">Reference proteome</keyword>
<feature type="domain" description="IrrE N-terminal-like" evidence="1">
    <location>
        <begin position="68"/>
        <end position="171"/>
    </location>
</feature>